<evidence type="ECO:0000256" key="2">
    <source>
        <dbReference type="ARBA" id="ARBA00008789"/>
    </source>
</evidence>
<reference evidence="8" key="3">
    <citation type="submission" date="2025-08" db="UniProtKB">
        <authorList>
            <consortium name="Ensembl"/>
        </authorList>
    </citation>
    <scope>IDENTIFICATION</scope>
    <source>
        <strain evidence="8">C57BL/6J</strain>
    </source>
</reference>
<keyword evidence="3" id="KW-1003">Cell membrane</keyword>
<dbReference type="ExpressionAtlas" id="D6RIN5">
    <property type="expression patterns" value="baseline and differential"/>
</dbReference>
<dbReference type="Ensembl" id="ENSMUST00000143913.2">
    <property type="protein sequence ID" value="ENSMUSP00000121958.2"/>
    <property type="gene ID" value="ENSMUSG00000039814.16"/>
</dbReference>
<keyword evidence="10" id="KW-1185">Reference proteome</keyword>
<dbReference type="InterPro" id="IPR050895">
    <property type="entry name" value="XK-related_scramblase"/>
</dbReference>
<evidence type="ECO:0000256" key="7">
    <source>
        <dbReference type="RuleBase" id="RU910716"/>
    </source>
</evidence>
<reference evidence="8" key="4">
    <citation type="submission" date="2025-09" db="UniProtKB">
        <authorList>
            <consortium name="Ensembl"/>
        </authorList>
    </citation>
    <scope>IDENTIFICATION</scope>
    <source>
        <strain evidence="8">C57BL/6J</strain>
    </source>
</reference>
<dbReference type="AGR" id="MGI:2442327"/>
<dbReference type="Proteomes" id="UP000000589">
    <property type="component" value="Chromosome 8"/>
</dbReference>
<dbReference type="InterPro" id="IPR018629">
    <property type="entry name" value="XK-rel"/>
</dbReference>
<dbReference type="PANTHER" id="PTHR16024">
    <property type="entry name" value="XK-RELATED PROTEIN"/>
    <property type="match status" value="1"/>
</dbReference>
<proteinExistence type="inferred from homology"/>
<comment type="caution">
    <text evidence="7">Lacks conserved residue(s) required for the propagation of feature annotation.</text>
</comment>
<comment type="subcellular location">
    <subcellularLocation>
        <location evidence="1">Cell membrane</location>
        <topology evidence="1">Multi-pass membrane protein</topology>
    </subcellularLocation>
    <subcellularLocation>
        <location evidence="7">Membrane</location>
        <topology evidence="7">Multi-pass membrane protein</topology>
    </subcellularLocation>
</comment>
<dbReference type="MGI" id="MGI:2442327">
    <property type="gene designation" value="Xkr5"/>
</dbReference>
<dbReference type="Antibodypedia" id="74670">
    <property type="antibodies" value="8 antibodies from 4 providers"/>
</dbReference>
<keyword evidence="5 7" id="KW-1133">Transmembrane helix</keyword>
<evidence type="ECO:0000313" key="9">
    <source>
        <dbReference type="MGI" id="MGI:2442327"/>
    </source>
</evidence>
<evidence type="ECO:0000313" key="10">
    <source>
        <dbReference type="Proteomes" id="UP000000589"/>
    </source>
</evidence>
<evidence type="ECO:0000313" key="8">
    <source>
        <dbReference type="Ensembl" id="ENSMUSP00000121958.2"/>
    </source>
</evidence>
<evidence type="ECO:0000256" key="4">
    <source>
        <dbReference type="ARBA" id="ARBA00022692"/>
    </source>
</evidence>
<dbReference type="SMR" id="D6RIN5"/>
<dbReference type="Bgee" id="ENSMUSG00000039814">
    <property type="expression patterns" value="Expressed in epiblast (generic) and 55 other cell types or tissues"/>
</dbReference>
<evidence type="ECO:0000256" key="6">
    <source>
        <dbReference type="ARBA" id="ARBA00023136"/>
    </source>
</evidence>
<gene>
    <name evidence="8 9" type="primary">Xkr5</name>
</gene>
<organism evidence="8 10">
    <name type="scientific">Mus musculus</name>
    <name type="common">Mouse</name>
    <dbReference type="NCBI Taxonomy" id="10090"/>
    <lineage>
        <taxon>Eukaryota</taxon>
        <taxon>Metazoa</taxon>
        <taxon>Chordata</taxon>
        <taxon>Craniata</taxon>
        <taxon>Vertebrata</taxon>
        <taxon>Euteleostomi</taxon>
        <taxon>Mammalia</taxon>
        <taxon>Eutheria</taxon>
        <taxon>Euarchontoglires</taxon>
        <taxon>Glires</taxon>
        <taxon>Rodentia</taxon>
        <taxon>Myomorpha</taxon>
        <taxon>Muroidea</taxon>
        <taxon>Muridae</taxon>
        <taxon>Murinae</taxon>
        <taxon>Mus</taxon>
        <taxon>Mus</taxon>
    </lineage>
</organism>
<evidence type="ECO:0000256" key="3">
    <source>
        <dbReference type="ARBA" id="ARBA00022475"/>
    </source>
</evidence>
<evidence type="ECO:0000256" key="5">
    <source>
        <dbReference type="ARBA" id="ARBA00022989"/>
    </source>
</evidence>
<dbReference type="VEuPathDB" id="HostDB:ENSMUSG00000039814"/>
<evidence type="ECO:0000256" key="1">
    <source>
        <dbReference type="ARBA" id="ARBA00004651"/>
    </source>
</evidence>
<sequence length="112" mass="12783">MHAGLLGLSALLQAAEQSARLCSIVFYFATGRLLWGWLALSVLLPGFLVQALSFLWFRADGHQGQWWLAVLHLLQLGVWKRLHIYLEIHPERKGDYLRCLLLSMHLSVATFL</sequence>
<dbReference type="GO" id="GO:0005886">
    <property type="term" value="C:plasma membrane"/>
    <property type="evidence" value="ECO:0007669"/>
    <property type="project" value="UniProtKB-SubCell"/>
</dbReference>
<comment type="similarity">
    <text evidence="2 7">Belongs to the XK family.</text>
</comment>
<name>D6RIN5_MOUSE</name>
<accession>D6RIN5</accession>
<dbReference type="GeneTree" id="ENSGT01140000282533"/>
<dbReference type="PANTHER" id="PTHR16024:SF15">
    <property type="entry name" value="XK-RELATED PROTEIN 5"/>
    <property type="match status" value="1"/>
</dbReference>
<reference evidence="8 10" key="1">
    <citation type="journal article" date="2009" name="PLoS Biol.">
        <title>Lineage-specific biology revealed by a finished genome assembly of the mouse.</title>
        <authorList>
            <consortium name="Mouse Genome Sequencing Consortium"/>
            <person name="Church D.M."/>
            <person name="Goodstadt L."/>
            <person name="Hillier L.W."/>
            <person name="Zody M.C."/>
            <person name="Goldstein S."/>
            <person name="She X."/>
            <person name="Bult C.J."/>
            <person name="Agarwala R."/>
            <person name="Cherry J.L."/>
            <person name="DiCuccio M."/>
            <person name="Hlavina W."/>
            <person name="Kapustin Y."/>
            <person name="Meric P."/>
            <person name="Maglott D."/>
            <person name="Birtle Z."/>
            <person name="Marques A.C."/>
            <person name="Graves T."/>
            <person name="Zhou S."/>
            <person name="Teague B."/>
            <person name="Potamousis K."/>
            <person name="Churas C."/>
            <person name="Place M."/>
            <person name="Herschleb J."/>
            <person name="Runnheim R."/>
            <person name="Forrest D."/>
            <person name="Amos-Landgraf J."/>
            <person name="Schwartz D.C."/>
            <person name="Cheng Z."/>
            <person name="Lindblad-Toh K."/>
            <person name="Eichler E.E."/>
            <person name="Ponting C.P."/>
        </authorList>
    </citation>
    <scope>NUCLEOTIDE SEQUENCE [LARGE SCALE GENOMIC DNA]</scope>
    <source>
        <strain evidence="8 10">C57BL/6J</strain>
    </source>
</reference>
<dbReference type="Pfam" id="PF09815">
    <property type="entry name" value="XK-related"/>
    <property type="match status" value="1"/>
</dbReference>
<dbReference type="HOGENOM" id="CLU_171940_0_0_1"/>
<keyword evidence="6 7" id="KW-0472">Membrane</keyword>
<keyword evidence="4 7" id="KW-0812">Transmembrane</keyword>
<reference evidence="8 10" key="2">
    <citation type="journal article" date="2011" name="PLoS Biol.">
        <title>Modernizing reference genome assemblies.</title>
        <authorList>
            <person name="Church D.M."/>
            <person name="Schneider V.A."/>
            <person name="Graves T."/>
            <person name="Auger K."/>
            <person name="Cunningham F."/>
            <person name="Bouk N."/>
            <person name="Chen H.C."/>
            <person name="Agarwala R."/>
            <person name="McLaren W.M."/>
            <person name="Ritchie G.R."/>
            <person name="Albracht D."/>
            <person name="Kremitzki M."/>
            <person name="Rock S."/>
            <person name="Kotkiewicz H."/>
            <person name="Kremitzki C."/>
            <person name="Wollam A."/>
            <person name="Trani L."/>
            <person name="Fulton L."/>
            <person name="Fulton R."/>
            <person name="Matthews L."/>
            <person name="Whitehead S."/>
            <person name="Chow W."/>
            <person name="Torrance J."/>
            <person name="Dunn M."/>
            <person name="Harden G."/>
            <person name="Threadgold G."/>
            <person name="Wood J."/>
            <person name="Collins J."/>
            <person name="Heath P."/>
            <person name="Griffiths G."/>
            <person name="Pelan S."/>
            <person name="Grafham D."/>
            <person name="Eichler E.E."/>
            <person name="Weinstock G."/>
            <person name="Mardis E.R."/>
            <person name="Wilson R.K."/>
            <person name="Howe K."/>
            <person name="Flicek P."/>
            <person name="Hubbard T."/>
        </authorList>
    </citation>
    <scope>NUCLEOTIDE SEQUENCE [LARGE SCALE GENOMIC DNA]</scope>
    <source>
        <strain evidence="8 10">C57BL/6J</strain>
    </source>
</reference>
<dbReference type="AlphaFoldDB" id="D6RIN5"/>
<protein>
    <recommendedName>
        <fullName evidence="7">XK-related protein</fullName>
    </recommendedName>
</protein>
<feature type="transmembrane region" description="Helical" evidence="7">
    <location>
        <begin position="34"/>
        <end position="57"/>
    </location>
</feature>